<reference evidence="4" key="1">
    <citation type="journal article" date="2019" name="Int. J. Syst. Evol. Microbiol.">
        <title>The Global Catalogue of Microorganisms (GCM) 10K type strain sequencing project: providing services to taxonomists for standard genome sequencing and annotation.</title>
        <authorList>
            <consortium name="The Broad Institute Genomics Platform"/>
            <consortium name="The Broad Institute Genome Sequencing Center for Infectious Disease"/>
            <person name="Wu L."/>
            <person name="Ma J."/>
        </authorList>
    </citation>
    <scope>NUCLEOTIDE SEQUENCE [LARGE SCALE GENOMIC DNA]</scope>
    <source>
        <strain evidence="4">CCUG 56331</strain>
    </source>
</reference>
<gene>
    <name evidence="3" type="primary">aroH</name>
    <name evidence="3" type="ORF">ACFPOH_04585</name>
</gene>
<dbReference type="SUPFAM" id="SSF55298">
    <property type="entry name" value="YjgF-like"/>
    <property type="match status" value="1"/>
</dbReference>
<dbReference type="GO" id="GO:0004106">
    <property type="term" value="F:chorismate mutase activity"/>
    <property type="evidence" value="ECO:0007669"/>
    <property type="project" value="UniProtKB-EC"/>
</dbReference>
<dbReference type="Proteomes" id="UP001595978">
    <property type="component" value="Unassembled WGS sequence"/>
</dbReference>
<comment type="caution">
    <text evidence="3">The sequence shown here is derived from an EMBL/GenBank/DDBJ whole genome shotgun (WGS) entry which is preliminary data.</text>
</comment>
<dbReference type="PROSITE" id="PS51167">
    <property type="entry name" value="CHORISMATE_MUT_1"/>
    <property type="match status" value="1"/>
</dbReference>
<proteinExistence type="predicted"/>
<dbReference type="PIRSF" id="PIRSF005965">
    <property type="entry name" value="Chor_mut_AroH"/>
    <property type="match status" value="1"/>
</dbReference>
<keyword evidence="4" id="KW-1185">Reference proteome</keyword>
<dbReference type="NCBIfam" id="TIGR01796">
    <property type="entry name" value="CM_mono_aroH"/>
    <property type="match status" value="1"/>
</dbReference>
<evidence type="ECO:0000256" key="1">
    <source>
        <dbReference type="NCBIfam" id="TIGR01796"/>
    </source>
</evidence>
<dbReference type="Gene3D" id="3.30.1330.40">
    <property type="entry name" value="RutC-like"/>
    <property type="match status" value="1"/>
</dbReference>
<dbReference type="InterPro" id="IPR008243">
    <property type="entry name" value="Chorismate_mutase_AroH"/>
</dbReference>
<accession>A0ABW0RAF6</accession>
<dbReference type="CDD" id="cd02185">
    <property type="entry name" value="AroH"/>
    <property type="match status" value="1"/>
</dbReference>
<evidence type="ECO:0000313" key="4">
    <source>
        <dbReference type="Proteomes" id="UP001595978"/>
    </source>
</evidence>
<name>A0ABW0RAF6_9BACL</name>
<dbReference type="PANTHER" id="PTHR21164">
    <property type="entry name" value="CHORISMATE MUTASE"/>
    <property type="match status" value="1"/>
</dbReference>
<keyword evidence="2" id="KW-0057">Aromatic amino acid biosynthesis</keyword>
<comment type="catalytic activity">
    <reaction evidence="2">
        <text>chorismate = prephenate</text>
        <dbReference type="Rhea" id="RHEA:13897"/>
        <dbReference type="ChEBI" id="CHEBI:29748"/>
        <dbReference type="ChEBI" id="CHEBI:29934"/>
        <dbReference type="EC" id="5.4.99.5"/>
    </reaction>
</comment>
<sequence length="123" mass="13787">MIRGIRGAITIESNTPELIYSETERLVKEMARVNKIDPEDIASVIVTTTPDINAAFPAKAVRSIEGWKYVPTMCTHEMNVPGSLSLCIRVLMHVNTTVPQKDIQHVYLNDAVTLRPDLVNENR</sequence>
<dbReference type="PANTHER" id="PTHR21164:SF0">
    <property type="entry name" value="CHORISMATE MUTASE AROH"/>
    <property type="match status" value="1"/>
</dbReference>
<evidence type="ECO:0000313" key="3">
    <source>
        <dbReference type="EMBL" id="MFC5541052.1"/>
    </source>
</evidence>
<organism evidence="3 4">
    <name type="scientific">Ureibacillus suwonensis</name>
    <dbReference type="NCBI Taxonomy" id="313007"/>
    <lineage>
        <taxon>Bacteria</taxon>
        <taxon>Bacillati</taxon>
        <taxon>Bacillota</taxon>
        <taxon>Bacilli</taxon>
        <taxon>Bacillales</taxon>
        <taxon>Caryophanaceae</taxon>
        <taxon>Ureibacillus</taxon>
    </lineage>
</organism>
<dbReference type="EC" id="5.4.99.5" evidence="1 2"/>
<dbReference type="EMBL" id="JBHSNQ010000048">
    <property type="protein sequence ID" value="MFC5541052.1"/>
    <property type="molecule type" value="Genomic_DNA"/>
</dbReference>
<dbReference type="InterPro" id="IPR035959">
    <property type="entry name" value="RutC-like_sf"/>
</dbReference>
<evidence type="ECO:0000256" key="2">
    <source>
        <dbReference type="PROSITE-ProRule" id="PRU00514"/>
    </source>
</evidence>
<protein>
    <recommendedName>
        <fullName evidence="1 2">chorismate mutase</fullName>
        <ecNumber evidence="1 2">5.4.99.5</ecNumber>
    </recommendedName>
</protein>
<keyword evidence="2" id="KW-0028">Amino-acid biosynthesis</keyword>
<dbReference type="RefSeq" id="WP_390308943.1">
    <property type="nucleotide sequence ID" value="NZ_JBHSNQ010000048.1"/>
</dbReference>
<dbReference type="Pfam" id="PF07736">
    <property type="entry name" value="CM_1"/>
    <property type="match status" value="1"/>
</dbReference>
<keyword evidence="2 3" id="KW-0413">Isomerase</keyword>